<feature type="compositionally biased region" description="Low complexity" evidence="1">
    <location>
        <begin position="68"/>
        <end position="80"/>
    </location>
</feature>
<evidence type="ECO:0000313" key="3">
    <source>
        <dbReference type="Proteomes" id="UP000565785"/>
    </source>
</evidence>
<feature type="region of interest" description="Disordered" evidence="1">
    <location>
        <begin position="1"/>
        <end position="136"/>
    </location>
</feature>
<organism evidence="2 3">
    <name type="scientific">Rhinopomastus cyanomelas</name>
    <name type="common">Common scimitarbill</name>
    <dbReference type="NCBI Taxonomy" id="113115"/>
    <lineage>
        <taxon>Eukaryota</taxon>
        <taxon>Metazoa</taxon>
        <taxon>Chordata</taxon>
        <taxon>Craniata</taxon>
        <taxon>Vertebrata</taxon>
        <taxon>Euteleostomi</taxon>
        <taxon>Archelosauria</taxon>
        <taxon>Archosauria</taxon>
        <taxon>Dinosauria</taxon>
        <taxon>Saurischia</taxon>
        <taxon>Theropoda</taxon>
        <taxon>Coelurosauria</taxon>
        <taxon>Aves</taxon>
        <taxon>Neognathae</taxon>
        <taxon>Neoaves</taxon>
        <taxon>Telluraves</taxon>
        <taxon>Coraciimorphae</taxon>
        <taxon>Bucerotiformes</taxon>
        <taxon>Rhinopomastidae</taxon>
        <taxon>Rhinopomastus</taxon>
    </lineage>
</organism>
<dbReference type="EMBL" id="VXBP01008401">
    <property type="protein sequence ID" value="NXO02204.1"/>
    <property type="molecule type" value="Genomic_DNA"/>
</dbReference>
<dbReference type="GO" id="GO:0005634">
    <property type="term" value="C:nucleus"/>
    <property type="evidence" value="ECO:0007669"/>
    <property type="project" value="TreeGrafter"/>
</dbReference>
<dbReference type="PANTHER" id="PTHR22446:SF3">
    <property type="entry name" value="M-PHASE-SPECIFIC PLK1-INTERACTING PROTEIN"/>
    <property type="match status" value="1"/>
</dbReference>
<dbReference type="OrthoDB" id="6086265at2759"/>
<feature type="compositionally biased region" description="Basic residues" evidence="1">
    <location>
        <begin position="91"/>
        <end position="102"/>
    </location>
</feature>
<feature type="non-terminal residue" evidence="2">
    <location>
        <position position="1"/>
    </location>
</feature>
<dbReference type="Pfam" id="PF15502">
    <property type="entry name" value="MPLKIP"/>
    <property type="match status" value="1"/>
</dbReference>
<dbReference type="InterPro" id="IPR026618">
    <property type="entry name" value="MPLKIP-like_vertebrate"/>
</dbReference>
<dbReference type="AlphaFoldDB" id="A0A7L1NTI8"/>
<gene>
    <name evidence="2" type="primary">Mplkip</name>
    <name evidence="2" type="ORF">RHICYA_R08371</name>
</gene>
<dbReference type="GO" id="GO:0005813">
    <property type="term" value="C:centrosome"/>
    <property type="evidence" value="ECO:0007669"/>
    <property type="project" value="TreeGrafter"/>
</dbReference>
<proteinExistence type="predicted"/>
<accession>A0A7L1NTI8</accession>
<dbReference type="InterPro" id="IPR028265">
    <property type="entry name" value="TTDN1/SICKLE"/>
</dbReference>
<comment type="caution">
    <text evidence="2">The sequence shown here is derived from an EMBL/GenBank/DDBJ whole genome shotgun (WGS) entry which is preliminary data.</text>
</comment>
<dbReference type="GO" id="GO:0030496">
    <property type="term" value="C:midbody"/>
    <property type="evidence" value="ECO:0007669"/>
    <property type="project" value="TreeGrafter"/>
</dbReference>
<evidence type="ECO:0000256" key="1">
    <source>
        <dbReference type="SAM" id="MobiDB-lite"/>
    </source>
</evidence>
<name>A0A7L1NTI8_RHICY</name>
<keyword evidence="3" id="KW-1185">Reference proteome</keyword>
<sequence length="167" mass="17917">MNRQSFRPPTPPCAGGSFRSPPCGAGPVPPSPRGYGSPHHTPPYGHWPGPRGFGGGGRFGSHSPAGQSPRSLSPRYPSPYGGKSPAGATPQHKRSPAGRQRHFQGSPRTSTPFDTARGRERRVSNDVESYYRPSMLEDPWAGLEPVSVTDVNQQYSSEQTTHTGKKG</sequence>
<feature type="non-terminal residue" evidence="2">
    <location>
        <position position="167"/>
    </location>
</feature>
<dbReference type="PANTHER" id="PTHR22446">
    <property type="entry name" value="M-PHASE-SPECIFIC PLK1-INTERACTING PROTEIN"/>
    <property type="match status" value="1"/>
</dbReference>
<feature type="compositionally biased region" description="Basic and acidic residues" evidence="1">
    <location>
        <begin position="116"/>
        <end position="125"/>
    </location>
</feature>
<reference evidence="2 3" key="1">
    <citation type="submission" date="2019-09" db="EMBL/GenBank/DDBJ databases">
        <title>Bird 10,000 Genomes (B10K) Project - Family phase.</title>
        <authorList>
            <person name="Zhang G."/>
        </authorList>
    </citation>
    <scope>NUCLEOTIDE SEQUENCE [LARGE SCALE GENOMIC DNA]</scope>
    <source>
        <strain evidence="2">B10K-DU-002-35</strain>
        <tissue evidence="2">Muscle</tissue>
    </source>
</reference>
<evidence type="ECO:0000313" key="2">
    <source>
        <dbReference type="EMBL" id="NXO02204.1"/>
    </source>
</evidence>
<protein>
    <submittedName>
        <fullName evidence="2">MPLKI protein</fullName>
    </submittedName>
</protein>
<dbReference type="Proteomes" id="UP000565785">
    <property type="component" value="Unassembled WGS sequence"/>
</dbReference>